<dbReference type="EMBL" id="JBBLZC010000014">
    <property type="protein sequence ID" value="MEK0084441.1"/>
    <property type="molecule type" value="Genomic_DNA"/>
</dbReference>
<reference evidence="2 3" key="1">
    <citation type="submission" date="2024-01" db="EMBL/GenBank/DDBJ databases">
        <title>Multi-omics insights into the function and evolution of sodium benzoate biodegradation pathways in Benzoatithermus flavus gen. nov., sp. nov. from hot spring.</title>
        <authorList>
            <person name="Hu C.-J."/>
            <person name="Li W.-J."/>
        </authorList>
    </citation>
    <scope>NUCLEOTIDE SEQUENCE [LARGE SCALE GENOMIC DNA]</scope>
    <source>
        <strain evidence="2 3">SYSU G07066</strain>
    </source>
</reference>
<keyword evidence="3" id="KW-1185">Reference proteome</keyword>
<feature type="transmembrane region" description="Helical" evidence="1">
    <location>
        <begin position="43"/>
        <end position="65"/>
    </location>
</feature>
<keyword evidence="1" id="KW-0472">Membrane</keyword>
<dbReference type="RefSeq" id="WP_418160287.1">
    <property type="nucleotide sequence ID" value="NZ_JBBLZC010000014.1"/>
</dbReference>
<dbReference type="InterPro" id="IPR009937">
    <property type="entry name" value="Phage_holin_3_6"/>
</dbReference>
<protein>
    <submittedName>
        <fullName evidence="2">Phage holin family protein</fullName>
    </submittedName>
</protein>
<proteinExistence type="predicted"/>
<evidence type="ECO:0000313" key="3">
    <source>
        <dbReference type="Proteomes" id="UP001375743"/>
    </source>
</evidence>
<dbReference type="Proteomes" id="UP001375743">
    <property type="component" value="Unassembled WGS sequence"/>
</dbReference>
<evidence type="ECO:0000313" key="2">
    <source>
        <dbReference type="EMBL" id="MEK0084441.1"/>
    </source>
</evidence>
<keyword evidence="1" id="KW-1133">Transmembrane helix</keyword>
<sequence>MAQLQENRSVGELLRDLANDVTALIRQELTLARTEAQEKLHQTITAVVAMVAGALIAFAALIVLLDALVYGLTEAGMPRWLAALIVGGVVAIIGFVLVRKGQKELSATRLAPERTAANVRKDINLVKEQAS</sequence>
<feature type="transmembrane region" description="Helical" evidence="1">
    <location>
        <begin position="77"/>
        <end position="98"/>
    </location>
</feature>
<comment type="caution">
    <text evidence="2">The sequence shown here is derived from an EMBL/GenBank/DDBJ whole genome shotgun (WGS) entry which is preliminary data.</text>
</comment>
<organism evidence="2 3">
    <name type="scientific">Benzoatithermus flavus</name>
    <dbReference type="NCBI Taxonomy" id="3108223"/>
    <lineage>
        <taxon>Bacteria</taxon>
        <taxon>Pseudomonadati</taxon>
        <taxon>Pseudomonadota</taxon>
        <taxon>Alphaproteobacteria</taxon>
        <taxon>Geminicoccales</taxon>
        <taxon>Geminicoccaceae</taxon>
        <taxon>Benzoatithermus</taxon>
    </lineage>
</organism>
<gene>
    <name evidence="2" type="ORF">U1T56_14890</name>
</gene>
<name>A0ABU8XTA2_9PROT</name>
<keyword evidence="1" id="KW-0812">Transmembrane</keyword>
<dbReference type="Pfam" id="PF07332">
    <property type="entry name" value="Phage_holin_3_6"/>
    <property type="match status" value="1"/>
</dbReference>
<accession>A0ABU8XTA2</accession>
<evidence type="ECO:0000256" key="1">
    <source>
        <dbReference type="SAM" id="Phobius"/>
    </source>
</evidence>